<dbReference type="PRINTS" id="PR00300">
    <property type="entry name" value="CLPPROTEASEA"/>
</dbReference>
<dbReference type="Proteomes" id="UP000613740">
    <property type="component" value="Unassembled WGS sequence"/>
</dbReference>
<dbReference type="InterPro" id="IPR041538">
    <property type="entry name" value="RavA-like_AAA_lid"/>
</dbReference>
<accession>A0A835VX60</accession>
<reference evidence="3" key="1">
    <citation type="journal article" date="2020" name="bioRxiv">
        <title>Comparative genomics of Chlamydomonas.</title>
        <authorList>
            <person name="Craig R.J."/>
            <person name="Hasan A.R."/>
            <person name="Ness R.W."/>
            <person name="Keightley P.D."/>
        </authorList>
    </citation>
    <scope>NUCLEOTIDE SEQUENCE</scope>
    <source>
        <strain evidence="3">CCAP 11/173</strain>
    </source>
</reference>
<gene>
    <name evidence="3" type="ORF">HYH02_014397</name>
</gene>
<comment type="caution">
    <text evidence="3">The sequence shown here is derived from an EMBL/GenBank/DDBJ whole genome shotgun (WGS) entry which is preliminary data.</text>
</comment>
<dbReference type="Pfam" id="PF17868">
    <property type="entry name" value="AAA_lid_8"/>
    <property type="match status" value="1"/>
</dbReference>
<dbReference type="OrthoDB" id="47330at2759"/>
<organism evidence="3 4">
    <name type="scientific">Chlamydomonas schloesseri</name>
    <dbReference type="NCBI Taxonomy" id="2026947"/>
    <lineage>
        <taxon>Eukaryota</taxon>
        <taxon>Viridiplantae</taxon>
        <taxon>Chlorophyta</taxon>
        <taxon>core chlorophytes</taxon>
        <taxon>Chlorophyceae</taxon>
        <taxon>CS clade</taxon>
        <taxon>Chlamydomonadales</taxon>
        <taxon>Chlamydomonadaceae</taxon>
        <taxon>Chlamydomonas</taxon>
    </lineage>
</organism>
<dbReference type="Gene3D" id="3.40.50.300">
    <property type="entry name" value="P-loop containing nucleotide triphosphate hydrolases"/>
    <property type="match status" value="1"/>
</dbReference>
<dbReference type="PANTHER" id="PTHR32204">
    <property type="entry name" value="ATPASE RAVA"/>
    <property type="match status" value="1"/>
</dbReference>
<dbReference type="InterPro" id="IPR045427">
    <property type="entry name" value="MoxR"/>
</dbReference>
<dbReference type="EMBL" id="JAEHOD010000094">
    <property type="protein sequence ID" value="KAG2428381.1"/>
    <property type="molecule type" value="Genomic_DNA"/>
</dbReference>
<evidence type="ECO:0000313" key="4">
    <source>
        <dbReference type="Proteomes" id="UP000613740"/>
    </source>
</evidence>
<dbReference type="Pfam" id="PF20030">
    <property type="entry name" value="bpMoxR"/>
    <property type="match status" value="1"/>
</dbReference>
<dbReference type="InterPro" id="IPR050513">
    <property type="entry name" value="RavA_ATPases"/>
</dbReference>
<dbReference type="AlphaFoldDB" id="A0A835VX60"/>
<sequence length="488" mass="52702">MLRMISEISGRVDEVVAATVSKNNEAARQIAFASDSELRQRVVASIQKLSKGLLERDVEVRLLLLAALCCEHLLLLGPPGTAKSELSRRLSSLCGGTYFERLLTRFSVPEELFGPLSMKGLENDLYVRQTSGYLPTAEVAFVDEIFKANSAILNALLTLLNERLFDNGNQRLEAPLLCLVGASNEMPESEELDALYDRFLLRRTVAQVSNTQLYKLARLAAGRSDHSLNGIAVANGNGNGSGAPEAAPQEVLRMDDFRHTAVSAYGAVDVPDAVVDLLTTLRCHLQDKCEPPMYVSDRRFMKAVQMLQVAAHADGRDTVTEYDCLLLEHVFGNRPDDGAKVRAQVLDIIAADPGLQQAELVLLGLFGRTCRLLDGGAAGPAELAAAGAEVGQLVSLLAARHGALATNLEGDGFPELRASLWQAESSVAAAVQALSPQMTENRKKVEELLREAHTLAAVLVTPGATAPLLERLLPKRFKQYAKGISAKA</sequence>
<dbReference type="SUPFAM" id="SSF52540">
    <property type="entry name" value="P-loop containing nucleoside triphosphate hydrolases"/>
    <property type="match status" value="1"/>
</dbReference>
<dbReference type="CDD" id="cd00009">
    <property type="entry name" value="AAA"/>
    <property type="match status" value="1"/>
</dbReference>
<dbReference type="PANTHER" id="PTHR32204:SF0">
    <property type="entry name" value="ATPASE RAVA"/>
    <property type="match status" value="1"/>
</dbReference>
<evidence type="ECO:0000259" key="2">
    <source>
        <dbReference type="Pfam" id="PF20030"/>
    </source>
</evidence>
<evidence type="ECO:0008006" key="5">
    <source>
        <dbReference type="Google" id="ProtNLM"/>
    </source>
</evidence>
<protein>
    <recommendedName>
        <fullName evidence="5">AAA+ ATPase domain-containing protein</fullName>
    </recommendedName>
</protein>
<evidence type="ECO:0000259" key="1">
    <source>
        <dbReference type="Pfam" id="PF17868"/>
    </source>
</evidence>
<proteinExistence type="predicted"/>
<dbReference type="InterPro" id="IPR027417">
    <property type="entry name" value="P-loop_NTPase"/>
</dbReference>
<dbReference type="GO" id="GO:0005524">
    <property type="term" value="F:ATP binding"/>
    <property type="evidence" value="ECO:0007669"/>
    <property type="project" value="InterPro"/>
</dbReference>
<name>A0A835VX60_9CHLO</name>
<feature type="domain" description="ATPase RavA-like AAA lid" evidence="1">
    <location>
        <begin position="274"/>
        <end position="344"/>
    </location>
</feature>
<evidence type="ECO:0000313" key="3">
    <source>
        <dbReference type="EMBL" id="KAG2428381.1"/>
    </source>
</evidence>
<dbReference type="InterPro" id="IPR001270">
    <property type="entry name" value="ClpA/B"/>
</dbReference>
<feature type="domain" description="MoxR" evidence="2">
    <location>
        <begin position="41"/>
        <end position="223"/>
    </location>
</feature>
<keyword evidence="4" id="KW-1185">Reference proteome</keyword>